<dbReference type="Proteomes" id="UP000032452">
    <property type="component" value="Unassembled WGS sequence"/>
</dbReference>
<keyword evidence="1" id="KW-0732">Signal</keyword>
<dbReference type="SUPFAM" id="SSF51445">
    <property type="entry name" value="(Trans)glycosidases"/>
    <property type="match status" value="1"/>
</dbReference>
<dbReference type="STRING" id="1618023.UH38_03210"/>
<accession>A0A0D8ZXA9</accession>
<dbReference type="EMBL" id="JYON01000002">
    <property type="protein sequence ID" value="KJH73084.1"/>
    <property type="molecule type" value="Genomic_DNA"/>
</dbReference>
<sequence>MQLRTQIKKFKQLALVATTLTTSTIVPLLAGLMPAAQAVPVTARRANDFTGSVCVNTHLGYLDTPYGKYDTVKQKLLELGVRHIRDGGMRDDIVSKFQDLAKVGIKTTFIMNPVDGTAPNSSYWMKEPGYMITDFVKKVGTNAIDAVEVANEIDLNYHRYYWRKGDTSKLNDDPKSSLYWATYIRSLTKDTWDAIKKDPATAGIKVIGPSLGRTYDHDRRPPLGDLSTVVDWGNVHSYPFGGNSYNEPFAYNTIAKYYYQSSFPSVNLDEHPYIFNIYAPPFGKKPMSATETGYFTTTKSKGLSERIHGKYMPRLFLEYFRKGIVRTCSYELLDEWNDPGNAEANFGLLRNDFSAKPAYTALKNLMGRLKDTTTNAATFTPSALDYTLTVTPPTGYNRTQYVHSLLLQKGHGKFYLVLWHEISNGDHYSTPIREIMPPAMPTKVTLNTPIKTVSISTVDDTGKMTTTAATAVQNKTVSVNVTDKFMVLSLTP</sequence>
<feature type="signal peptide" evidence="1">
    <location>
        <begin position="1"/>
        <end position="38"/>
    </location>
</feature>
<organism evidence="2 3">
    <name type="scientific">Aliterella atlantica CENA595</name>
    <dbReference type="NCBI Taxonomy" id="1618023"/>
    <lineage>
        <taxon>Bacteria</taxon>
        <taxon>Bacillati</taxon>
        <taxon>Cyanobacteriota</taxon>
        <taxon>Cyanophyceae</taxon>
        <taxon>Chroococcidiopsidales</taxon>
        <taxon>Aliterellaceae</taxon>
        <taxon>Aliterella</taxon>
    </lineage>
</organism>
<dbReference type="RefSeq" id="WP_045053180.1">
    <property type="nucleotide sequence ID" value="NZ_CAWMDP010000059.1"/>
</dbReference>
<keyword evidence="3" id="KW-1185">Reference proteome</keyword>
<gene>
    <name evidence="2" type="ORF">UH38_03210</name>
</gene>
<name>A0A0D8ZXA9_9CYAN</name>
<dbReference type="InterPro" id="IPR017853">
    <property type="entry name" value="GH"/>
</dbReference>
<dbReference type="PATRIC" id="fig|1618023.3.peg.5119"/>
<protein>
    <recommendedName>
        <fullName evidence="4">Glycosyl hydrolase family 5</fullName>
    </recommendedName>
</protein>
<evidence type="ECO:0008006" key="4">
    <source>
        <dbReference type="Google" id="ProtNLM"/>
    </source>
</evidence>
<dbReference type="AlphaFoldDB" id="A0A0D8ZXA9"/>
<evidence type="ECO:0000313" key="3">
    <source>
        <dbReference type="Proteomes" id="UP000032452"/>
    </source>
</evidence>
<dbReference type="OrthoDB" id="525131at2"/>
<dbReference type="Gene3D" id="3.20.20.80">
    <property type="entry name" value="Glycosidases"/>
    <property type="match status" value="1"/>
</dbReference>
<evidence type="ECO:0000313" key="2">
    <source>
        <dbReference type="EMBL" id="KJH73084.1"/>
    </source>
</evidence>
<comment type="caution">
    <text evidence="2">The sequence shown here is derived from an EMBL/GenBank/DDBJ whole genome shotgun (WGS) entry which is preliminary data.</text>
</comment>
<evidence type="ECO:0000256" key="1">
    <source>
        <dbReference type="SAM" id="SignalP"/>
    </source>
</evidence>
<reference evidence="2 3" key="1">
    <citation type="submission" date="2015-02" db="EMBL/GenBank/DDBJ databases">
        <title>Draft genome of a novel marine cyanobacterium (Chroococcales) isolated from South Atlantic Ocean.</title>
        <authorList>
            <person name="Rigonato J."/>
            <person name="Alvarenga D.O."/>
            <person name="Branco L.H."/>
            <person name="Varani A.M."/>
            <person name="Brandini F.P."/>
            <person name="Fiore M.F."/>
        </authorList>
    </citation>
    <scope>NUCLEOTIDE SEQUENCE [LARGE SCALE GENOMIC DNA]</scope>
    <source>
        <strain evidence="2 3">CENA595</strain>
    </source>
</reference>
<proteinExistence type="predicted"/>
<feature type="chain" id="PRO_5002337453" description="Glycosyl hydrolase family 5" evidence="1">
    <location>
        <begin position="39"/>
        <end position="492"/>
    </location>
</feature>